<protein>
    <recommendedName>
        <fullName evidence="3">HEAT repeat domain-containing protein</fullName>
    </recommendedName>
</protein>
<dbReference type="Pfam" id="PF13646">
    <property type="entry name" value="HEAT_2"/>
    <property type="match status" value="1"/>
</dbReference>
<keyword evidence="2" id="KW-1185">Reference proteome</keyword>
<dbReference type="SUPFAM" id="SSF48371">
    <property type="entry name" value="ARM repeat"/>
    <property type="match status" value="1"/>
</dbReference>
<organism evidence="1 2">
    <name type="scientific">Dactylonectria macrodidyma</name>
    <dbReference type="NCBI Taxonomy" id="307937"/>
    <lineage>
        <taxon>Eukaryota</taxon>
        <taxon>Fungi</taxon>
        <taxon>Dikarya</taxon>
        <taxon>Ascomycota</taxon>
        <taxon>Pezizomycotina</taxon>
        <taxon>Sordariomycetes</taxon>
        <taxon>Hypocreomycetidae</taxon>
        <taxon>Hypocreales</taxon>
        <taxon>Nectriaceae</taxon>
        <taxon>Dactylonectria</taxon>
    </lineage>
</organism>
<dbReference type="Gene3D" id="1.25.10.10">
    <property type="entry name" value="Leucine-rich Repeat Variant"/>
    <property type="match status" value="1"/>
</dbReference>
<dbReference type="InterPro" id="IPR011989">
    <property type="entry name" value="ARM-like"/>
</dbReference>
<evidence type="ECO:0000313" key="1">
    <source>
        <dbReference type="EMBL" id="KAH7108947.1"/>
    </source>
</evidence>
<gene>
    <name evidence="1" type="ORF">EDB81DRAFT_673131</name>
</gene>
<accession>A0A9P9I6L1</accession>
<evidence type="ECO:0000313" key="2">
    <source>
        <dbReference type="Proteomes" id="UP000738349"/>
    </source>
</evidence>
<sequence>TDPVKFLQTHKYTARYDILWRFVAGLLDADGQAGPFIHMIDEEPLDLLGPTHQRLVMHCLSEVSSDLPIRGDLEQRLSKWLLFECTFRHTANLASEAEFPELALDKAFYEGSEDTKRTILKSLTKRAIIPQSIVEQAASWLGHQDGDVRRAAVQALGSRSALPEEILKAVAARLEDQDEGIRWAAALALGGRSALPEAILKAVAERLEDQHGYVRRAAEVVLRRHAEFYRTLLNGPYVPSLYWILLQRTYRWSSRPMGSRWRRLLVTRRSRCGM</sequence>
<dbReference type="InterPro" id="IPR016024">
    <property type="entry name" value="ARM-type_fold"/>
</dbReference>
<comment type="caution">
    <text evidence="1">The sequence shown here is derived from an EMBL/GenBank/DDBJ whole genome shotgun (WGS) entry which is preliminary data.</text>
</comment>
<dbReference type="AlphaFoldDB" id="A0A9P9I6L1"/>
<proteinExistence type="predicted"/>
<evidence type="ECO:0008006" key="3">
    <source>
        <dbReference type="Google" id="ProtNLM"/>
    </source>
</evidence>
<reference evidence="1" key="1">
    <citation type="journal article" date="2021" name="Nat. Commun.">
        <title>Genetic determinants of endophytism in the Arabidopsis root mycobiome.</title>
        <authorList>
            <person name="Mesny F."/>
            <person name="Miyauchi S."/>
            <person name="Thiergart T."/>
            <person name="Pickel B."/>
            <person name="Atanasova L."/>
            <person name="Karlsson M."/>
            <person name="Huettel B."/>
            <person name="Barry K.W."/>
            <person name="Haridas S."/>
            <person name="Chen C."/>
            <person name="Bauer D."/>
            <person name="Andreopoulos W."/>
            <person name="Pangilinan J."/>
            <person name="LaButti K."/>
            <person name="Riley R."/>
            <person name="Lipzen A."/>
            <person name="Clum A."/>
            <person name="Drula E."/>
            <person name="Henrissat B."/>
            <person name="Kohler A."/>
            <person name="Grigoriev I.V."/>
            <person name="Martin F.M."/>
            <person name="Hacquard S."/>
        </authorList>
    </citation>
    <scope>NUCLEOTIDE SEQUENCE</scope>
    <source>
        <strain evidence="1">MPI-CAGE-AT-0147</strain>
    </source>
</reference>
<dbReference type="EMBL" id="JAGMUV010000056">
    <property type="protein sequence ID" value="KAH7108947.1"/>
    <property type="molecule type" value="Genomic_DNA"/>
</dbReference>
<dbReference type="OrthoDB" id="427518at2759"/>
<feature type="non-terminal residue" evidence="1">
    <location>
        <position position="1"/>
    </location>
</feature>
<dbReference type="Proteomes" id="UP000738349">
    <property type="component" value="Unassembled WGS sequence"/>
</dbReference>
<name>A0A9P9I6L1_9HYPO</name>